<feature type="domain" description="YdbS-like PH" evidence="1">
    <location>
        <begin position="18"/>
        <end position="93"/>
    </location>
</feature>
<proteinExistence type="predicted"/>
<dbReference type="InterPro" id="IPR005182">
    <property type="entry name" value="YdbS-like_PH"/>
</dbReference>
<accession>A0A2T5G4R6</accession>
<dbReference type="Proteomes" id="UP000244180">
    <property type="component" value="Unassembled WGS sequence"/>
</dbReference>
<dbReference type="RefSeq" id="WP_273000705.1">
    <property type="nucleotide sequence ID" value="NZ_PEBV01000050.1"/>
</dbReference>
<sequence>MRIEWQDRARWLGLPILFTRYWVAGETLYRRRGPLWITEDRLPLYRVLDVQVRKSPLDRLLGLGTVVLYAVDVTDSTMDLKGIRDPDRVADLILTRADELRAAYGARGREMYGAFMGEFGHGGP</sequence>
<organism evidence="2 3">
    <name type="scientific">Hydrogenibacillus schlegelii</name>
    <name type="common">Bacillus schlegelii</name>
    <dbReference type="NCBI Taxonomy" id="1484"/>
    <lineage>
        <taxon>Bacteria</taxon>
        <taxon>Bacillati</taxon>
        <taxon>Bacillota</taxon>
        <taxon>Bacilli</taxon>
        <taxon>Bacillales</taxon>
        <taxon>Bacillales Family X. Incertae Sedis</taxon>
        <taxon>Hydrogenibacillus</taxon>
    </lineage>
</organism>
<dbReference type="EMBL" id="PEBV01000050">
    <property type="protein sequence ID" value="PTQ51163.1"/>
    <property type="molecule type" value="Genomic_DNA"/>
</dbReference>
<evidence type="ECO:0000313" key="3">
    <source>
        <dbReference type="Proteomes" id="UP000244180"/>
    </source>
</evidence>
<evidence type="ECO:0000259" key="1">
    <source>
        <dbReference type="Pfam" id="PF03703"/>
    </source>
</evidence>
<gene>
    <name evidence="2" type="ORF">HSCHL_1455</name>
</gene>
<comment type="caution">
    <text evidence="2">The sequence shown here is derived from an EMBL/GenBank/DDBJ whole genome shotgun (WGS) entry which is preliminary data.</text>
</comment>
<evidence type="ECO:0000313" key="2">
    <source>
        <dbReference type="EMBL" id="PTQ51163.1"/>
    </source>
</evidence>
<dbReference type="Pfam" id="PF03703">
    <property type="entry name" value="bPH_2"/>
    <property type="match status" value="1"/>
</dbReference>
<protein>
    <recommendedName>
        <fullName evidence="1">YdbS-like PH domain-containing protein</fullName>
    </recommendedName>
</protein>
<name>A0A2T5G4R6_HYDSH</name>
<reference evidence="2 3" key="1">
    <citation type="submission" date="2017-08" db="EMBL/GenBank/DDBJ databases">
        <title>Burning lignite coal seam in the remote Altai Mountains harbors a hydrogen-driven thermophilic microbial community.</title>
        <authorList>
            <person name="Kadnikov V.V."/>
            <person name="Mardanov A.V."/>
            <person name="Ivasenko D."/>
            <person name="Beletsky A.V."/>
            <person name="Karnachuk O.V."/>
            <person name="Ravin N.V."/>
        </authorList>
    </citation>
    <scope>NUCLEOTIDE SEQUENCE [LARGE SCALE GENOMIC DNA]</scope>
    <source>
        <strain evidence="2">AL33</strain>
    </source>
</reference>
<dbReference type="AlphaFoldDB" id="A0A2T5G4R6"/>